<evidence type="ECO:0000313" key="2">
    <source>
        <dbReference type="Proteomes" id="UP001229421"/>
    </source>
</evidence>
<sequence>MDERFFIGENLDKSFLESLYVGFSHIFSIKLHHGGSLTKFPGRIYQRAIETFVDMLDVDKFSVHALDMNDICLHYIFMADELVEQLQDNPKIPIKAVQEQFQTKFEVGVSFMKALRAKSIVMEKIQGDYSSQY</sequence>
<name>A0AAD8KS24_TARER</name>
<comment type="caution">
    <text evidence="1">The sequence shown here is derived from an EMBL/GenBank/DDBJ whole genome shotgun (WGS) entry which is preliminary data.</text>
</comment>
<reference evidence="1" key="1">
    <citation type="journal article" date="2023" name="bioRxiv">
        <title>Improved chromosome-level genome assembly for marigold (Tagetes erecta).</title>
        <authorList>
            <person name="Jiang F."/>
            <person name="Yuan L."/>
            <person name="Wang S."/>
            <person name="Wang H."/>
            <person name="Xu D."/>
            <person name="Wang A."/>
            <person name="Fan W."/>
        </authorList>
    </citation>
    <scope>NUCLEOTIDE SEQUENCE</scope>
    <source>
        <strain evidence="1">WSJ</strain>
        <tissue evidence="1">Leaf</tissue>
    </source>
</reference>
<organism evidence="1 2">
    <name type="scientific">Tagetes erecta</name>
    <name type="common">African marigold</name>
    <dbReference type="NCBI Taxonomy" id="13708"/>
    <lineage>
        <taxon>Eukaryota</taxon>
        <taxon>Viridiplantae</taxon>
        <taxon>Streptophyta</taxon>
        <taxon>Embryophyta</taxon>
        <taxon>Tracheophyta</taxon>
        <taxon>Spermatophyta</taxon>
        <taxon>Magnoliopsida</taxon>
        <taxon>eudicotyledons</taxon>
        <taxon>Gunneridae</taxon>
        <taxon>Pentapetalae</taxon>
        <taxon>asterids</taxon>
        <taxon>campanulids</taxon>
        <taxon>Asterales</taxon>
        <taxon>Asteraceae</taxon>
        <taxon>Asteroideae</taxon>
        <taxon>Heliantheae alliance</taxon>
        <taxon>Tageteae</taxon>
        <taxon>Tagetes</taxon>
    </lineage>
</organism>
<evidence type="ECO:0000313" key="1">
    <source>
        <dbReference type="EMBL" id="KAK1427689.1"/>
    </source>
</evidence>
<dbReference type="Proteomes" id="UP001229421">
    <property type="component" value="Unassembled WGS sequence"/>
</dbReference>
<protein>
    <submittedName>
        <fullName evidence="1">Uncharacterized protein</fullName>
    </submittedName>
</protein>
<dbReference type="AlphaFoldDB" id="A0AAD8KS24"/>
<dbReference type="EMBL" id="JAUHHV010000004">
    <property type="protein sequence ID" value="KAK1427689.1"/>
    <property type="molecule type" value="Genomic_DNA"/>
</dbReference>
<proteinExistence type="predicted"/>
<keyword evidence="2" id="KW-1185">Reference proteome</keyword>
<accession>A0AAD8KS24</accession>
<gene>
    <name evidence="1" type="ORF">QVD17_16381</name>
</gene>